<dbReference type="InterPro" id="IPR012913">
    <property type="entry name" value="OS9-like_dom"/>
</dbReference>
<accession>L1I797</accession>
<keyword evidence="3" id="KW-0256">Endoplasmic reticulum</keyword>
<evidence type="ECO:0000313" key="8">
    <source>
        <dbReference type="EnsemblProtists" id="EKX32128"/>
    </source>
</evidence>
<evidence type="ECO:0000256" key="3">
    <source>
        <dbReference type="ARBA" id="ARBA00022824"/>
    </source>
</evidence>
<evidence type="ECO:0000259" key="6">
    <source>
        <dbReference type="PROSITE" id="PS51914"/>
    </source>
</evidence>
<dbReference type="GO" id="GO:0005788">
    <property type="term" value="C:endoplasmic reticulum lumen"/>
    <property type="evidence" value="ECO:0007669"/>
    <property type="project" value="TreeGrafter"/>
</dbReference>
<dbReference type="InterPro" id="IPR009011">
    <property type="entry name" value="Man6P_isomerase_rcpt-bd_dom_sf"/>
</dbReference>
<reference evidence="8" key="3">
    <citation type="submission" date="2015-06" db="UniProtKB">
        <authorList>
            <consortium name="EnsemblProtists"/>
        </authorList>
    </citation>
    <scope>IDENTIFICATION</scope>
</reference>
<dbReference type="PROSITE" id="PS51914">
    <property type="entry name" value="MRH"/>
    <property type="match status" value="2"/>
</dbReference>
<dbReference type="InterPro" id="IPR044865">
    <property type="entry name" value="MRH_dom"/>
</dbReference>
<feature type="domain" description="MRH" evidence="6">
    <location>
        <begin position="127"/>
        <end position="241"/>
    </location>
</feature>
<feature type="domain" description="MRH" evidence="6">
    <location>
        <begin position="267"/>
        <end position="373"/>
    </location>
</feature>
<dbReference type="InterPro" id="IPR045149">
    <property type="entry name" value="OS-9-like"/>
</dbReference>
<evidence type="ECO:0000313" key="9">
    <source>
        <dbReference type="Proteomes" id="UP000011087"/>
    </source>
</evidence>
<dbReference type="PaxDb" id="55529-EKX32128"/>
<dbReference type="Proteomes" id="UP000011087">
    <property type="component" value="Unassembled WGS sequence"/>
</dbReference>
<sequence length="408" mass="46124">MGRWRCSFVDPLSDAFILTALTVFFLAPQTCLGTTPAQPQQDVEQGTEIPNVKYTVITHNVARPAHRSDYVKMKDKNGKEFDCVMPSKTTEEQDAQHVEEQKKQADINAKSEQELPSLDSLLAPLTGRCFLRPDGYWNFELCHGKKIRQFHEEARKTTVEYSLGDFDRAVVPKVVSKDTMDSSVVKHYFEGGTRCDETNGPRHAVVLYRCVEGKENHIESMKEDATCSYTIVFATPLLCDHPLLAGGTHAGSHVKPRVSDYLVGLSGTCFYRVEGWWTYEFCYQKHLKQFHQENSVNTAEFMLGTLFSMLLPGSYVDPQTYTKGTICDVTGEPRQVEVQFKCATDSLNVVSSIKEKSTCKYALVFYTPLICNHPAFQSKKGKSTDLHLICLITSHRHRPPDRVLPHPK</sequence>
<name>L1I797_GUITC</name>
<dbReference type="AlphaFoldDB" id="L1I797"/>
<evidence type="ECO:0000313" key="7">
    <source>
        <dbReference type="EMBL" id="EKX32128.1"/>
    </source>
</evidence>
<organism evidence="7">
    <name type="scientific">Guillardia theta (strain CCMP2712)</name>
    <name type="common">Cryptophyte</name>
    <dbReference type="NCBI Taxonomy" id="905079"/>
    <lineage>
        <taxon>Eukaryota</taxon>
        <taxon>Cryptophyceae</taxon>
        <taxon>Pyrenomonadales</taxon>
        <taxon>Geminigeraceae</taxon>
        <taxon>Guillardia</taxon>
    </lineage>
</organism>
<dbReference type="STRING" id="905079.L1I797"/>
<dbReference type="EMBL" id="JH993209">
    <property type="protein sequence ID" value="EKX32128.1"/>
    <property type="molecule type" value="Genomic_DNA"/>
</dbReference>
<feature type="chain" id="PRO_5008769690" description="MRH domain-containing protein" evidence="5">
    <location>
        <begin position="34"/>
        <end position="408"/>
    </location>
</feature>
<reference evidence="7 9" key="1">
    <citation type="journal article" date="2012" name="Nature">
        <title>Algal genomes reveal evolutionary mosaicism and the fate of nucleomorphs.</title>
        <authorList>
            <consortium name="DOE Joint Genome Institute"/>
            <person name="Curtis B.A."/>
            <person name="Tanifuji G."/>
            <person name="Burki F."/>
            <person name="Gruber A."/>
            <person name="Irimia M."/>
            <person name="Maruyama S."/>
            <person name="Arias M.C."/>
            <person name="Ball S.G."/>
            <person name="Gile G.H."/>
            <person name="Hirakawa Y."/>
            <person name="Hopkins J.F."/>
            <person name="Kuo A."/>
            <person name="Rensing S.A."/>
            <person name="Schmutz J."/>
            <person name="Symeonidi A."/>
            <person name="Elias M."/>
            <person name="Eveleigh R.J."/>
            <person name="Herman E.K."/>
            <person name="Klute M.J."/>
            <person name="Nakayama T."/>
            <person name="Obornik M."/>
            <person name="Reyes-Prieto A."/>
            <person name="Armbrust E.V."/>
            <person name="Aves S.J."/>
            <person name="Beiko R.G."/>
            <person name="Coutinho P."/>
            <person name="Dacks J.B."/>
            <person name="Durnford D.G."/>
            <person name="Fast N.M."/>
            <person name="Green B.R."/>
            <person name="Grisdale C.J."/>
            <person name="Hempel F."/>
            <person name="Henrissat B."/>
            <person name="Hoppner M.P."/>
            <person name="Ishida K."/>
            <person name="Kim E."/>
            <person name="Koreny L."/>
            <person name="Kroth P.G."/>
            <person name="Liu Y."/>
            <person name="Malik S.B."/>
            <person name="Maier U.G."/>
            <person name="McRose D."/>
            <person name="Mock T."/>
            <person name="Neilson J.A."/>
            <person name="Onodera N.T."/>
            <person name="Poole A.M."/>
            <person name="Pritham E.J."/>
            <person name="Richards T.A."/>
            <person name="Rocap G."/>
            <person name="Roy S.W."/>
            <person name="Sarai C."/>
            <person name="Schaack S."/>
            <person name="Shirato S."/>
            <person name="Slamovits C.H."/>
            <person name="Spencer D.F."/>
            <person name="Suzuki S."/>
            <person name="Worden A.Z."/>
            <person name="Zauner S."/>
            <person name="Barry K."/>
            <person name="Bell C."/>
            <person name="Bharti A.K."/>
            <person name="Crow J.A."/>
            <person name="Grimwood J."/>
            <person name="Kramer R."/>
            <person name="Lindquist E."/>
            <person name="Lucas S."/>
            <person name="Salamov A."/>
            <person name="McFadden G.I."/>
            <person name="Lane C.E."/>
            <person name="Keeling P.J."/>
            <person name="Gray M.W."/>
            <person name="Grigoriev I.V."/>
            <person name="Archibald J.M."/>
        </authorList>
    </citation>
    <scope>NUCLEOTIDE SEQUENCE</scope>
    <source>
        <strain evidence="7 9">CCMP2712</strain>
    </source>
</reference>
<dbReference type="eggNOG" id="KOG3394">
    <property type="taxonomic scope" value="Eukaryota"/>
</dbReference>
<dbReference type="HOGENOM" id="CLU_048035_1_0_1"/>
<comment type="subcellular location">
    <subcellularLocation>
        <location evidence="1">Endoplasmic reticulum</location>
    </subcellularLocation>
</comment>
<dbReference type="SUPFAM" id="SSF50911">
    <property type="entry name" value="Mannose 6-phosphate receptor domain"/>
    <property type="match status" value="2"/>
</dbReference>
<dbReference type="OrthoDB" id="448954at2759"/>
<dbReference type="Pfam" id="PF07915">
    <property type="entry name" value="PRKCSH"/>
    <property type="match status" value="2"/>
</dbReference>
<dbReference type="EnsemblProtists" id="EKX32128">
    <property type="protein sequence ID" value="EKX32128"/>
    <property type="gene ID" value="GUITHDRAFT_148825"/>
</dbReference>
<evidence type="ECO:0000256" key="2">
    <source>
        <dbReference type="ARBA" id="ARBA00022729"/>
    </source>
</evidence>
<reference evidence="9" key="2">
    <citation type="submission" date="2012-11" db="EMBL/GenBank/DDBJ databases">
        <authorList>
            <person name="Kuo A."/>
            <person name="Curtis B.A."/>
            <person name="Tanifuji G."/>
            <person name="Burki F."/>
            <person name="Gruber A."/>
            <person name="Irimia M."/>
            <person name="Maruyama S."/>
            <person name="Arias M.C."/>
            <person name="Ball S.G."/>
            <person name="Gile G.H."/>
            <person name="Hirakawa Y."/>
            <person name="Hopkins J.F."/>
            <person name="Rensing S.A."/>
            <person name="Schmutz J."/>
            <person name="Symeonidi A."/>
            <person name="Elias M."/>
            <person name="Eveleigh R.J."/>
            <person name="Herman E.K."/>
            <person name="Klute M.J."/>
            <person name="Nakayama T."/>
            <person name="Obornik M."/>
            <person name="Reyes-Prieto A."/>
            <person name="Armbrust E.V."/>
            <person name="Aves S.J."/>
            <person name="Beiko R.G."/>
            <person name="Coutinho P."/>
            <person name="Dacks J.B."/>
            <person name="Durnford D.G."/>
            <person name="Fast N.M."/>
            <person name="Green B.R."/>
            <person name="Grisdale C."/>
            <person name="Hempe F."/>
            <person name="Henrissat B."/>
            <person name="Hoppner M.P."/>
            <person name="Ishida K.-I."/>
            <person name="Kim E."/>
            <person name="Koreny L."/>
            <person name="Kroth P.G."/>
            <person name="Liu Y."/>
            <person name="Malik S.-B."/>
            <person name="Maier U.G."/>
            <person name="McRose D."/>
            <person name="Mock T."/>
            <person name="Neilson J.A."/>
            <person name="Onodera N.T."/>
            <person name="Poole A.M."/>
            <person name="Pritham E.J."/>
            <person name="Richards T.A."/>
            <person name="Rocap G."/>
            <person name="Roy S.W."/>
            <person name="Sarai C."/>
            <person name="Schaack S."/>
            <person name="Shirato S."/>
            <person name="Slamovits C.H."/>
            <person name="Spencer D.F."/>
            <person name="Suzuki S."/>
            <person name="Worden A.Z."/>
            <person name="Zauner S."/>
            <person name="Barry K."/>
            <person name="Bell C."/>
            <person name="Bharti A.K."/>
            <person name="Crow J.A."/>
            <person name="Grimwood J."/>
            <person name="Kramer R."/>
            <person name="Lindquist E."/>
            <person name="Lucas S."/>
            <person name="Salamov A."/>
            <person name="McFadden G.I."/>
            <person name="Lane C.E."/>
            <person name="Keeling P.J."/>
            <person name="Gray M.W."/>
            <person name="Grigoriev I.V."/>
            <person name="Archibald J.M."/>
        </authorList>
    </citation>
    <scope>NUCLEOTIDE SEQUENCE</scope>
    <source>
        <strain evidence="9">CCMP2712</strain>
    </source>
</reference>
<dbReference type="Gene3D" id="2.70.130.10">
    <property type="entry name" value="Mannose-6-phosphate receptor binding domain"/>
    <property type="match status" value="3"/>
</dbReference>
<dbReference type="PANTHER" id="PTHR15414">
    <property type="entry name" value="OS-9-RELATED"/>
    <property type="match status" value="1"/>
</dbReference>
<keyword evidence="4" id="KW-1015">Disulfide bond</keyword>
<feature type="signal peptide" evidence="5">
    <location>
        <begin position="1"/>
        <end position="33"/>
    </location>
</feature>
<evidence type="ECO:0000256" key="1">
    <source>
        <dbReference type="ARBA" id="ARBA00004240"/>
    </source>
</evidence>
<dbReference type="GeneID" id="17288867"/>
<dbReference type="GO" id="GO:0030970">
    <property type="term" value="P:retrograde protein transport, ER to cytosol"/>
    <property type="evidence" value="ECO:0007669"/>
    <property type="project" value="TreeGrafter"/>
</dbReference>
<proteinExistence type="predicted"/>
<dbReference type="KEGG" id="gtt:GUITHDRAFT_148825"/>
<evidence type="ECO:0000256" key="5">
    <source>
        <dbReference type="SAM" id="SignalP"/>
    </source>
</evidence>
<evidence type="ECO:0000256" key="4">
    <source>
        <dbReference type="ARBA" id="ARBA00023157"/>
    </source>
</evidence>
<dbReference type="PANTHER" id="PTHR15414:SF0">
    <property type="entry name" value="ENDOPLASMIC RETICULUM LECTIN 1"/>
    <property type="match status" value="1"/>
</dbReference>
<keyword evidence="9" id="KW-1185">Reference proteome</keyword>
<protein>
    <recommendedName>
        <fullName evidence="6">MRH domain-containing protein</fullName>
    </recommendedName>
</protein>
<gene>
    <name evidence="7" type="ORF">GUITHDRAFT_148825</name>
</gene>
<keyword evidence="2 5" id="KW-0732">Signal</keyword>
<dbReference type="GO" id="GO:0030968">
    <property type="term" value="P:endoplasmic reticulum unfolded protein response"/>
    <property type="evidence" value="ECO:0007669"/>
    <property type="project" value="InterPro"/>
</dbReference>
<dbReference type="OMA" id="HGKDDIY"/>
<dbReference type="RefSeq" id="XP_005819108.1">
    <property type="nucleotide sequence ID" value="XM_005819051.1"/>
</dbReference>